<evidence type="ECO:0008006" key="3">
    <source>
        <dbReference type="Google" id="ProtNLM"/>
    </source>
</evidence>
<gene>
    <name evidence="1" type="ORF">AVEN_204250_1</name>
</gene>
<dbReference type="OrthoDB" id="8189124at2759"/>
<dbReference type="Proteomes" id="UP000499080">
    <property type="component" value="Unassembled WGS sequence"/>
</dbReference>
<comment type="caution">
    <text evidence="1">The sequence shown here is derived from an EMBL/GenBank/DDBJ whole genome shotgun (WGS) entry which is preliminary data.</text>
</comment>
<accession>A0A4Y2Q1B2</accession>
<evidence type="ECO:0000313" key="2">
    <source>
        <dbReference type="Proteomes" id="UP000499080"/>
    </source>
</evidence>
<dbReference type="EMBL" id="BGPR01012563">
    <property type="protein sequence ID" value="GBN56650.1"/>
    <property type="molecule type" value="Genomic_DNA"/>
</dbReference>
<name>A0A4Y2Q1B2_ARAVE</name>
<dbReference type="AlphaFoldDB" id="A0A4Y2Q1B2"/>
<protein>
    <recommendedName>
        <fullName evidence="3">DDE Tnp4 domain-containing protein</fullName>
    </recommendedName>
</protein>
<evidence type="ECO:0000313" key="1">
    <source>
        <dbReference type="EMBL" id="GBN56650.1"/>
    </source>
</evidence>
<keyword evidence="2" id="KW-1185">Reference proteome</keyword>
<organism evidence="1 2">
    <name type="scientific">Araneus ventricosus</name>
    <name type="common">Orbweaver spider</name>
    <name type="synonym">Epeira ventricosa</name>
    <dbReference type="NCBI Taxonomy" id="182803"/>
    <lineage>
        <taxon>Eukaryota</taxon>
        <taxon>Metazoa</taxon>
        <taxon>Ecdysozoa</taxon>
        <taxon>Arthropoda</taxon>
        <taxon>Chelicerata</taxon>
        <taxon>Arachnida</taxon>
        <taxon>Araneae</taxon>
        <taxon>Araneomorphae</taxon>
        <taxon>Entelegynae</taxon>
        <taxon>Araneoidea</taxon>
        <taxon>Araneidae</taxon>
        <taxon>Araneus</taxon>
    </lineage>
</organism>
<proteinExistence type="predicted"/>
<sequence>MLTKTAYDSSPSDIRFPFVDLGCQGGISDGGVFNNSSLFSKLKRGELKFPPDGEMSAFDKVLPYVFLGNSVFAFKSPYDKTIYWFARTSRSSLP</sequence>
<reference evidence="1 2" key="1">
    <citation type="journal article" date="2019" name="Sci. Rep.">
        <title>Orb-weaving spider Araneus ventricosus genome elucidates the spidroin gene catalogue.</title>
        <authorList>
            <person name="Kono N."/>
            <person name="Nakamura H."/>
            <person name="Ohtoshi R."/>
            <person name="Moran D.A.P."/>
            <person name="Shinohara A."/>
            <person name="Yoshida Y."/>
            <person name="Fujiwara M."/>
            <person name="Mori M."/>
            <person name="Tomita M."/>
            <person name="Arakawa K."/>
        </authorList>
    </citation>
    <scope>NUCLEOTIDE SEQUENCE [LARGE SCALE GENOMIC DNA]</scope>
</reference>